<evidence type="ECO:0000313" key="7">
    <source>
        <dbReference type="Proteomes" id="UP000252355"/>
    </source>
</evidence>
<dbReference type="CDD" id="cd03786">
    <property type="entry name" value="GTB_UDP-GlcNAc_2-Epimerase"/>
    <property type="match status" value="1"/>
</dbReference>
<evidence type="ECO:0000256" key="3">
    <source>
        <dbReference type="ARBA" id="ARBA00038858"/>
    </source>
</evidence>
<gene>
    <name evidence="6" type="ORF">OZSIB_2830</name>
</gene>
<protein>
    <recommendedName>
        <fullName evidence="3">UDP-N-acetylglucosamine 2-epimerase (non-hydrolyzing)</fullName>
        <ecNumber evidence="3">5.1.3.14</ecNumber>
    </recommendedName>
</protein>
<dbReference type="Gene3D" id="3.40.50.2000">
    <property type="entry name" value="Glycogen Phosphorylase B"/>
    <property type="match status" value="2"/>
</dbReference>
<dbReference type="PANTHER" id="PTHR43174:SF2">
    <property type="entry name" value="UDP-N-ACETYLGLUCOSAMINE 2-EPIMERASE"/>
    <property type="match status" value="1"/>
</dbReference>
<keyword evidence="1 4" id="KW-0413">Isomerase</keyword>
<evidence type="ECO:0000256" key="4">
    <source>
        <dbReference type="RuleBase" id="RU003513"/>
    </source>
</evidence>
<accession>A0A367ZK49</accession>
<evidence type="ECO:0000259" key="5">
    <source>
        <dbReference type="Pfam" id="PF02350"/>
    </source>
</evidence>
<name>A0A367ZK49_9BACT</name>
<comment type="caution">
    <text evidence="6">The sequence shown here is derived from an EMBL/GenBank/DDBJ whole genome shotgun (WGS) entry which is preliminary data.</text>
</comment>
<dbReference type="GO" id="GO:0008761">
    <property type="term" value="F:UDP-N-acetylglucosamine 2-epimerase activity"/>
    <property type="evidence" value="ECO:0007669"/>
    <property type="project" value="UniProtKB-EC"/>
</dbReference>
<proteinExistence type="inferred from homology"/>
<dbReference type="AlphaFoldDB" id="A0A367ZK49"/>
<dbReference type="InterPro" id="IPR029767">
    <property type="entry name" value="WecB-like"/>
</dbReference>
<dbReference type="Pfam" id="PF02350">
    <property type="entry name" value="Epimerase_2"/>
    <property type="match status" value="1"/>
</dbReference>
<sequence>MAKRLLFVLGTRPEIIKLAPVIRCARATPGLEAVVVHTGQHRELAAEMFQVFDLRPDHDLAVMEPDQTLFSVSARILDGLARVFQQETVDLVVVQGDTTSAFLGALAGYYSHIPVAHVEAGLRTNDKFSPFPEEMNRRLAGTLADLHFPPTARARANLVREGVADRRILVTGNTVIDALLWALELPHTPSAAIPDLKPGERLVLVTTHRRESFGEPHLRVFRALRELVDRFPEVRLLFPVHPNPNVRAQVGTHLGDHPRIHLCAPLGYLDFLHAMKRSFFLLSDSGGVQEEAPTLKKPVLVLRDVTERPEGLESGALQLVGTDPEKILGAATALLTDPAAYAAMTKNPNPYGDGKASERIIERILAFLGPPG</sequence>
<dbReference type="EC" id="5.1.3.14" evidence="3"/>
<dbReference type="InterPro" id="IPR003331">
    <property type="entry name" value="UDP_GlcNAc_Epimerase_2_dom"/>
</dbReference>
<dbReference type="NCBIfam" id="TIGR00236">
    <property type="entry name" value="wecB"/>
    <property type="match status" value="1"/>
</dbReference>
<dbReference type="SUPFAM" id="SSF53756">
    <property type="entry name" value="UDP-Glycosyltransferase/glycogen phosphorylase"/>
    <property type="match status" value="1"/>
</dbReference>
<evidence type="ECO:0000313" key="6">
    <source>
        <dbReference type="EMBL" id="RCK77772.1"/>
    </source>
</evidence>
<dbReference type="EMBL" id="QOQW01000033">
    <property type="protein sequence ID" value="RCK77772.1"/>
    <property type="molecule type" value="Genomic_DNA"/>
</dbReference>
<feature type="domain" description="UDP-N-acetylglucosamine 2-epimerase" evidence="5">
    <location>
        <begin position="26"/>
        <end position="364"/>
    </location>
</feature>
<dbReference type="PANTHER" id="PTHR43174">
    <property type="entry name" value="UDP-N-ACETYLGLUCOSAMINE 2-EPIMERASE"/>
    <property type="match status" value="1"/>
</dbReference>
<reference evidence="6 7" key="1">
    <citation type="submission" date="2018-05" db="EMBL/GenBank/DDBJ databases">
        <title>A metagenomic window into the 2 km-deep terrestrial subsurface aquifer revealed taxonomically and functionally diverse microbial community comprising novel uncultured bacterial lineages.</title>
        <authorList>
            <person name="Kadnikov V.V."/>
            <person name="Mardanov A.V."/>
            <person name="Beletsky A.V."/>
            <person name="Banks D."/>
            <person name="Pimenov N.V."/>
            <person name="Frank Y.A."/>
            <person name="Karnachuk O.V."/>
            <person name="Ravin N.V."/>
        </authorList>
    </citation>
    <scope>NUCLEOTIDE SEQUENCE [LARGE SCALE GENOMIC DNA]</scope>
    <source>
        <strain evidence="6">BY5</strain>
    </source>
</reference>
<comment type="similarity">
    <text evidence="2 4">Belongs to the UDP-N-acetylglucosamine 2-epimerase family.</text>
</comment>
<organism evidence="6 7">
    <name type="scientific">Candidatus Ozemobacter sibiricus</name>
    <dbReference type="NCBI Taxonomy" id="2268124"/>
    <lineage>
        <taxon>Bacteria</taxon>
        <taxon>Candidatus Ozemobacteria</taxon>
        <taxon>Candidatus Ozemobacterales</taxon>
        <taxon>Candidatus Ozemobacteraceae</taxon>
        <taxon>Candidatus Ozemobacter</taxon>
    </lineage>
</organism>
<evidence type="ECO:0000256" key="1">
    <source>
        <dbReference type="ARBA" id="ARBA00023235"/>
    </source>
</evidence>
<evidence type="ECO:0000256" key="2">
    <source>
        <dbReference type="ARBA" id="ARBA00038209"/>
    </source>
</evidence>
<dbReference type="Proteomes" id="UP000252355">
    <property type="component" value="Unassembled WGS sequence"/>
</dbReference>